<dbReference type="AlphaFoldDB" id="A0A9Q7E5P4"/>
<reference evidence="1 2" key="1">
    <citation type="submission" date="2020-12" db="EMBL/GenBank/DDBJ databases">
        <title>ASc-MMNZ-VFA-070.</title>
        <authorList>
            <person name="Schryvers A."/>
            <person name="Mostafa Nazari M."/>
            <person name="Farshchi Andisi V."/>
            <person name="Timsit E."/>
            <person name="Walter Morck D."/>
        </authorList>
    </citation>
    <scope>NUCLEOTIDE SEQUENCE [LARGE SCALE GENOMIC DNA]</scope>
    <source>
        <strain evidence="1 2">ASc-MMNZ-VFA-070</strain>
    </source>
</reference>
<evidence type="ECO:0000313" key="1">
    <source>
        <dbReference type="EMBL" id="QQF82775.1"/>
    </source>
</evidence>
<gene>
    <name evidence="1" type="ORF">JFL49_02325</name>
</gene>
<dbReference type="EMBL" id="CP066558">
    <property type="protein sequence ID" value="QQF82775.1"/>
    <property type="molecule type" value="Genomic_DNA"/>
</dbReference>
<protein>
    <submittedName>
        <fullName evidence="1">Uncharacterized protein</fullName>
    </submittedName>
</protein>
<dbReference type="Proteomes" id="UP000595373">
    <property type="component" value="Chromosome"/>
</dbReference>
<keyword evidence="2" id="KW-1185">Reference proteome</keyword>
<accession>A0A9Q7E5P4</accession>
<organism evidence="1 2">
    <name type="scientific">Histophilus somni</name>
    <name type="common">Haemophilus somnus</name>
    <dbReference type="NCBI Taxonomy" id="731"/>
    <lineage>
        <taxon>Bacteria</taxon>
        <taxon>Pseudomonadati</taxon>
        <taxon>Pseudomonadota</taxon>
        <taxon>Gammaproteobacteria</taxon>
        <taxon>Pasteurellales</taxon>
        <taxon>Pasteurellaceae</taxon>
        <taxon>Histophilus</taxon>
    </lineage>
</organism>
<name>A0A9Q7E5P4_HISSO</name>
<dbReference type="RefSeq" id="WP_075321885.1">
    <property type="nucleotide sequence ID" value="NZ_CP018802.1"/>
</dbReference>
<sequence>MQSYFLNISGQMTVGYGFSASANFNQSKINADYASVQEQSGIYAGDEGYQINIAQHTDLKGGLITSTAQAENQGKNQFSTGTFSYSDIQNHADYNGSAVGVGVQADINGGWDGRQVRDGSPVSRVNQGIGFGYDKDSQSSLTKSGINTQNLIIRDEQGQLAKMGKTVEQIKTEIKTDITTDNAETRSGKLENKFDKEALSKELAIQQDVTKNFAPLAAQAVAWTSEQLGAVQNYEILSARKSQVEVALSNNTNPEERVKLQGELTQLTDYLNENQTRYDLWKEGGIARAALHAAAGGLLTGNVSGAAASSTTSLAAPAIEKLGEKAEAKFGKTGKMAVNATAGLAIGAVTGNGNVGAMTAAANTDWNNRQLHPSEQQKIKELAKQLASEKGGTDAYWEERLTLIASAMVDDKENQIAKLGINAVLKDNEIYNLNDYKESLGIAYNALTAEANKNETIKWKDGTETVLYGEKVKMFQATDRQYRDSKMFGSLNYNYPNLGKTNSINSFNSLNDIGRLNGLDKTTSQRYANELLGMITEGNRTRQYSSDIVNKDYFHYVTSPKGIAEPVIWEDLLVGGGLKLGGKALSATNKALTATGETLAKSMVSNEAIALGVAAEQKFGKALESIVNVYKYTPKEYKVAFGINAITGSAVETLYYVDGSKELTSNNLASSTIKVGTNAIYDSLVHKLNPAYGVIADTIKGIAINNNNIEKSISNAAKSATSSSVINYTSSKIGLGGVSTKGISSFYNKYLDYLDDKKEDGK</sequence>
<evidence type="ECO:0000313" key="2">
    <source>
        <dbReference type="Proteomes" id="UP000595373"/>
    </source>
</evidence>
<dbReference type="OrthoDB" id="5668941at2"/>
<proteinExistence type="predicted"/>